<dbReference type="Gene3D" id="2.60.40.1910">
    <property type="match status" value="1"/>
</dbReference>
<evidence type="ECO:0000259" key="3">
    <source>
        <dbReference type="Pfam" id="PF17900"/>
    </source>
</evidence>
<sequence>MKKQHFQAVKARRAFPCWDEPAIRTTFNISINCHKNYIVISNTMAETFFVQGDMKWSVFRTTPAIPTYLVAISLMNSNYNNHIKYKIGHWYYRRDLEPEEDIYKQELDHSMKKINMARLIAREIIHHYFGNYVSPSWWSHFWLNDGIAMLLGIHVIEKRLQYYDMLLLMKCFGMLLNCIQKDMQLEDWIIVNSQQTGYYRVNYDTTNWIRIADFLQMNHTMIHVLNSAQIIDDAFHLMEAGQLSANIFWELTSYLWKETDYIA</sequence>
<dbReference type="PRINTS" id="PR00756">
    <property type="entry name" value="ALADIPTASE"/>
</dbReference>
<dbReference type="GO" id="GO:0008270">
    <property type="term" value="F:zinc ion binding"/>
    <property type="evidence" value="ECO:0007669"/>
    <property type="project" value="InterPro"/>
</dbReference>
<dbReference type="GO" id="GO:0006508">
    <property type="term" value="P:proteolysis"/>
    <property type="evidence" value="ECO:0007669"/>
    <property type="project" value="InterPro"/>
</dbReference>
<dbReference type="GO" id="GO:0098552">
    <property type="term" value="C:side of membrane"/>
    <property type="evidence" value="ECO:0007669"/>
    <property type="project" value="UniProtKB-KW"/>
</dbReference>
<dbReference type="InterPro" id="IPR042097">
    <property type="entry name" value="Aminopeptidase_N-like_N_sf"/>
</dbReference>
<dbReference type="Pfam" id="PF17900">
    <property type="entry name" value="Peptidase_M1_N"/>
    <property type="match status" value="1"/>
</dbReference>
<dbReference type="SUPFAM" id="SSF55486">
    <property type="entry name" value="Metalloproteases ('zincins'), catalytic domain"/>
    <property type="match status" value="1"/>
</dbReference>
<dbReference type="GO" id="GO:0042277">
    <property type="term" value="F:peptide binding"/>
    <property type="evidence" value="ECO:0007669"/>
    <property type="project" value="TreeGrafter"/>
</dbReference>
<evidence type="ECO:0000259" key="2">
    <source>
        <dbReference type="Pfam" id="PF11838"/>
    </source>
</evidence>
<organism evidence="4 5">
    <name type="scientific">Pogonomyrmex barbatus</name>
    <name type="common">red harvester ant</name>
    <dbReference type="NCBI Taxonomy" id="144034"/>
    <lineage>
        <taxon>Eukaryota</taxon>
        <taxon>Metazoa</taxon>
        <taxon>Ecdysozoa</taxon>
        <taxon>Arthropoda</taxon>
        <taxon>Hexapoda</taxon>
        <taxon>Insecta</taxon>
        <taxon>Pterygota</taxon>
        <taxon>Neoptera</taxon>
        <taxon>Endopterygota</taxon>
        <taxon>Hymenoptera</taxon>
        <taxon>Apocrita</taxon>
        <taxon>Aculeata</taxon>
        <taxon>Formicoidea</taxon>
        <taxon>Formicidae</taxon>
        <taxon>Myrmicinae</taxon>
        <taxon>Pogonomyrmex</taxon>
    </lineage>
</organism>
<dbReference type="GO" id="GO:0005737">
    <property type="term" value="C:cytoplasm"/>
    <property type="evidence" value="ECO:0007669"/>
    <property type="project" value="TreeGrafter"/>
</dbReference>
<gene>
    <name evidence="5" type="primary">LOC105424992</name>
</gene>
<feature type="domain" description="Aminopeptidase N-like N-terminal" evidence="3">
    <location>
        <begin position="5"/>
        <end position="69"/>
    </location>
</feature>
<proteinExistence type="inferred from homology"/>
<dbReference type="OrthoDB" id="7549109at2759"/>
<evidence type="ECO:0000313" key="4">
    <source>
        <dbReference type="Proteomes" id="UP000504615"/>
    </source>
</evidence>
<evidence type="ECO:0000313" key="5">
    <source>
        <dbReference type="RefSeq" id="XP_025073501.1"/>
    </source>
</evidence>
<dbReference type="InterPro" id="IPR001930">
    <property type="entry name" value="Peptidase_M1"/>
</dbReference>
<dbReference type="RefSeq" id="XP_025073501.1">
    <property type="nucleotide sequence ID" value="XM_025217716.1"/>
</dbReference>
<feature type="domain" description="ERAP1-like C-terminal" evidence="2">
    <location>
        <begin position="188"/>
        <end position="262"/>
    </location>
</feature>
<dbReference type="GeneID" id="105424992"/>
<dbReference type="Pfam" id="PF11838">
    <property type="entry name" value="ERAP1_C"/>
    <property type="match status" value="1"/>
</dbReference>
<protein>
    <submittedName>
        <fullName evidence="5">Glutamyl aminopeptidase-like</fullName>
    </submittedName>
</protein>
<accession>A0A8N1S447</accession>
<dbReference type="SUPFAM" id="SSF63737">
    <property type="entry name" value="Leukotriene A4 hydrolase N-terminal domain"/>
    <property type="match status" value="1"/>
</dbReference>
<dbReference type="InterPro" id="IPR024571">
    <property type="entry name" value="ERAP1-like_C_dom"/>
</dbReference>
<dbReference type="GO" id="GO:0005886">
    <property type="term" value="C:plasma membrane"/>
    <property type="evidence" value="ECO:0007669"/>
    <property type="project" value="UniProtKB-SubCell"/>
</dbReference>
<dbReference type="InterPro" id="IPR050344">
    <property type="entry name" value="Peptidase_M1_aminopeptidases"/>
</dbReference>
<dbReference type="PANTHER" id="PTHR11533">
    <property type="entry name" value="PROTEASE M1 ZINC METALLOPROTEASE"/>
    <property type="match status" value="1"/>
</dbReference>
<dbReference type="GO" id="GO:0070006">
    <property type="term" value="F:metalloaminopeptidase activity"/>
    <property type="evidence" value="ECO:0007669"/>
    <property type="project" value="TreeGrafter"/>
</dbReference>
<dbReference type="Gene3D" id="2.60.40.1730">
    <property type="entry name" value="tricorn interacting facor f3 domain"/>
    <property type="match status" value="1"/>
</dbReference>
<dbReference type="InterPro" id="IPR045357">
    <property type="entry name" value="Aminopeptidase_N-like_N"/>
</dbReference>
<name>A0A8N1S447_9HYME</name>
<dbReference type="GO" id="GO:0005615">
    <property type="term" value="C:extracellular space"/>
    <property type="evidence" value="ECO:0007669"/>
    <property type="project" value="TreeGrafter"/>
</dbReference>
<dbReference type="AlphaFoldDB" id="A0A8N1S447"/>
<dbReference type="GO" id="GO:0043171">
    <property type="term" value="P:peptide catabolic process"/>
    <property type="evidence" value="ECO:0007669"/>
    <property type="project" value="TreeGrafter"/>
</dbReference>
<comment type="similarity">
    <text evidence="1">Belongs to the peptidase M1 family.</text>
</comment>
<evidence type="ECO:0000256" key="1">
    <source>
        <dbReference type="ARBA" id="ARBA00010136"/>
    </source>
</evidence>
<dbReference type="Gene3D" id="1.25.50.20">
    <property type="match status" value="1"/>
</dbReference>
<keyword evidence="4" id="KW-1185">Reference proteome</keyword>
<dbReference type="PANTHER" id="PTHR11533:SF301">
    <property type="entry name" value="AMINOPEPTIDASE"/>
    <property type="match status" value="1"/>
</dbReference>
<reference evidence="5" key="1">
    <citation type="submission" date="2025-08" db="UniProtKB">
        <authorList>
            <consortium name="RefSeq"/>
        </authorList>
    </citation>
    <scope>IDENTIFICATION</scope>
</reference>
<dbReference type="Proteomes" id="UP000504615">
    <property type="component" value="Unplaced"/>
</dbReference>